<evidence type="ECO:0000313" key="2">
    <source>
        <dbReference type="Proteomes" id="UP000308600"/>
    </source>
</evidence>
<accession>A0ACD3A8W1</accession>
<dbReference type="EMBL" id="ML208631">
    <property type="protein sequence ID" value="TFK61759.1"/>
    <property type="molecule type" value="Genomic_DNA"/>
</dbReference>
<sequence length="155" mass="17458">MYPNFSLDISSTALRHRYSLRFPKQEFSNVHVDAIYSVIPLKHLQSLSMNNLTSNFVSRLQDLSELSSIALHGNGPLQEFVMWDDFDPADGFVAFSALEELTLCEIERQVILEMDHLHRALFARHLIGSGLSKLTSIESPGVDAARPKEVSRSLD</sequence>
<proteinExistence type="predicted"/>
<keyword evidence="2" id="KW-1185">Reference proteome</keyword>
<reference evidence="1 2" key="1">
    <citation type="journal article" date="2019" name="Nat. Ecol. Evol.">
        <title>Megaphylogeny resolves global patterns of mushroom evolution.</title>
        <authorList>
            <person name="Varga T."/>
            <person name="Krizsan K."/>
            <person name="Foldi C."/>
            <person name="Dima B."/>
            <person name="Sanchez-Garcia M."/>
            <person name="Sanchez-Ramirez S."/>
            <person name="Szollosi G.J."/>
            <person name="Szarkandi J.G."/>
            <person name="Papp V."/>
            <person name="Albert L."/>
            <person name="Andreopoulos W."/>
            <person name="Angelini C."/>
            <person name="Antonin V."/>
            <person name="Barry K.W."/>
            <person name="Bougher N.L."/>
            <person name="Buchanan P."/>
            <person name="Buyck B."/>
            <person name="Bense V."/>
            <person name="Catcheside P."/>
            <person name="Chovatia M."/>
            <person name="Cooper J."/>
            <person name="Damon W."/>
            <person name="Desjardin D."/>
            <person name="Finy P."/>
            <person name="Geml J."/>
            <person name="Haridas S."/>
            <person name="Hughes K."/>
            <person name="Justo A."/>
            <person name="Karasinski D."/>
            <person name="Kautmanova I."/>
            <person name="Kiss B."/>
            <person name="Kocsube S."/>
            <person name="Kotiranta H."/>
            <person name="LaButti K.M."/>
            <person name="Lechner B.E."/>
            <person name="Liimatainen K."/>
            <person name="Lipzen A."/>
            <person name="Lukacs Z."/>
            <person name="Mihaltcheva S."/>
            <person name="Morgado L.N."/>
            <person name="Niskanen T."/>
            <person name="Noordeloos M.E."/>
            <person name="Ohm R.A."/>
            <person name="Ortiz-Santana B."/>
            <person name="Ovrebo C."/>
            <person name="Racz N."/>
            <person name="Riley R."/>
            <person name="Savchenko A."/>
            <person name="Shiryaev A."/>
            <person name="Soop K."/>
            <person name="Spirin V."/>
            <person name="Szebenyi C."/>
            <person name="Tomsovsky M."/>
            <person name="Tulloss R.E."/>
            <person name="Uehling J."/>
            <person name="Grigoriev I.V."/>
            <person name="Vagvolgyi C."/>
            <person name="Papp T."/>
            <person name="Martin F.M."/>
            <person name="Miettinen O."/>
            <person name="Hibbett D.S."/>
            <person name="Nagy L.G."/>
        </authorList>
    </citation>
    <scope>NUCLEOTIDE SEQUENCE [LARGE SCALE GENOMIC DNA]</scope>
    <source>
        <strain evidence="1 2">NL-1719</strain>
    </source>
</reference>
<name>A0ACD3A8W1_9AGAR</name>
<organism evidence="1 2">
    <name type="scientific">Pluteus cervinus</name>
    <dbReference type="NCBI Taxonomy" id="181527"/>
    <lineage>
        <taxon>Eukaryota</taxon>
        <taxon>Fungi</taxon>
        <taxon>Dikarya</taxon>
        <taxon>Basidiomycota</taxon>
        <taxon>Agaricomycotina</taxon>
        <taxon>Agaricomycetes</taxon>
        <taxon>Agaricomycetidae</taxon>
        <taxon>Agaricales</taxon>
        <taxon>Pluteineae</taxon>
        <taxon>Pluteaceae</taxon>
        <taxon>Pluteus</taxon>
    </lineage>
</organism>
<gene>
    <name evidence="1" type="ORF">BDN72DRAFT_903823</name>
</gene>
<protein>
    <submittedName>
        <fullName evidence="1">Uncharacterized protein</fullName>
    </submittedName>
</protein>
<dbReference type="Proteomes" id="UP000308600">
    <property type="component" value="Unassembled WGS sequence"/>
</dbReference>
<evidence type="ECO:0000313" key="1">
    <source>
        <dbReference type="EMBL" id="TFK61759.1"/>
    </source>
</evidence>